<comment type="caution">
    <text evidence="7">The sequence shown here is derived from an EMBL/GenBank/DDBJ whole genome shotgun (WGS) entry which is preliminary data.</text>
</comment>
<evidence type="ECO:0000256" key="3">
    <source>
        <dbReference type="ARBA" id="ARBA00022824"/>
    </source>
</evidence>
<evidence type="ECO:0000256" key="6">
    <source>
        <dbReference type="SAM" id="Phobius"/>
    </source>
</evidence>
<dbReference type="GO" id="GO:0070072">
    <property type="term" value="P:vacuolar proton-transporting V-type ATPase complex assembly"/>
    <property type="evidence" value="ECO:0007669"/>
    <property type="project" value="InterPro"/>
</dbReference>
<proteinExistence type="predicted"/>
<dbReference type="AlphaFoldDB" id="A0AA38S287"/>
<accession>A0AA38S287</accession>
<keyword evidence="4 6" id="KW-1133">Transmembrane helix</keyword>
<gene>
    <name evidence="7" type="ORF">NKR23_g5435</name>
</gene>
<protein>
    <submittedName>
        <fullName evidence="7">Vacuolar H+-ATPase assembly protein</fullName>
    </submittedName>
</protein>
<evidence type="ECO:0000256" key="4">
    <source>
        <dbReference type="ARBA" id="ARBA00022989"/>
    </source>
</evidence>
<dbReference type="Pfam" id="PF11712">
    <property type="entry name" value="Vma12"/>
    <property type="match status" value="1"/>
</dbReference>
<dbReference type="Proteomes" id="UP001174694">
    <property type="component" value="Unassembled WGS sequence"/>
</dbReference>
<evidence type="ECO:0000256" key="2">
    <source>
        <dbReference type="ARBA" id="ARBA00022692"/>
    </source>
</evidence>
<organism evidence="7 8">
    <name type="scientific">Pleurostoma richardsiae</name>
    <dbReference type="NCBI Taxonomy" id="41990"/>
    <lineage>
        <taxon>Eukaryota</taxon>
        <taxon>Fungi</taxon>
        <taxon>Dikarya</taxon>
        <taxon>Ascomycota</taxon>
        <taxon>Pezizomycotina</taxon>
        <taxon>Sordariomycetes</taxon>
        <taxon>Sordariomycetidae</taxon>
        <taxon>Calosphaeriales</taxon>
        <taxon>Pleurostomataceae</taxon>
        <taxon>Pleurostoma</taxon>
    </lineage>
</organism>
<dbReference type="PANTHER" id="PTHR31394:SF1">
    <property type="entry name" value="TRANSMEMBRANE PROTEIN 199"/>
    <property type="match status" value="1"/>
</dbReference>
<keyword evidence="8" id="KW-1185">Reference proteome</keyword>
<name>A0AA38S287_9PEZI</name>
<feature type="transmembrane region" description="Helical" evidence="6">
    <location>
        <begin position="190"/>
        <end position="213"/>
    </location>
</feature>
<reference evidence="7" key="1">
    <citation type="submission" date="2022-07" db="EMBL/GenBank/DDBJ databases">
        <title>Fungi with potential for degradation of polypropylene.</title>
        <authorList>
            <person name="Gostincar C."/>
        </authorList>
    </citation>
    <scope>NUCLEOTIDE SEQUENCE</scope>
    <source>
        <strain evidence="7">EXF-13308</strain>
    </source>
</reference>
<feature type="transmembrane region" description="Helical" evidence="6">
    <location>
        <begin position="162"/>
        <end position="184"/>
    </location>
</feature>
<dbReference type="EMBL" id="JANBVO010000014">
    <property type="protein sequence ID" value="KAJ9145336.1"/>
    <property type="molecule type" value="Genomic_DNA"/>
</dbReference>
<keyword evidence="3" id="KW-0256">Endoplasmic reticulum</keyword>
<dbReference type="PANTHER" id="PTHR31394">
    <property type="entry name" value="TRANSMEMBRANE PROTEIN 199"/>
    <property type="match status" value="1"/>
</dbReference>
<comment type="subcellular location">
    <subcellularLocation>
        <location evidence="1">Endoplasmic reticulum membrane</location>
        <topology evidence="1">Multi-pass membrane protein</topology>
    </subcellularLocation>
</comment>
<dbReference type="GO" id="GO:0005789">
    <property type="term" value="C:endoplasmic reticulum membrane"/>
    <property type="evidence" value="ECO:0007669"/>
    <property type="project" value="UniProtKB-SubCell"/>
</dbReference>
<evidence type="ECO:0000313" key="7">
    <source>
        <dbReference type="EMBL" id="KAJ9145336.1"/>
    </source>
</evidence>
<evidence type="ECO:0000313" key="8">
    <source>
        <dbReference type="Proteomes" id="UP001174694"/>
    </source>
</evidence>
<keyword evidence="2 6" id="KW-0812">Transmembrane</keyword>
<dbReference type="InterPro" id="IPR021013">
    <property type="entry name" value="ATPase_Vma12"/>
</dbReference>
<keyword evidence="5 6" id="KW-0472">Membrane</keyword>
<evidence type="ECO:0000256" key="1">
    <source>
        <dbReference type="ARBA" id="ARBA00004477"/>
    </source>
</evidence>
<evidence type="ECO:0000256" key="5">
    <source>
        <dbReference type="ARBA" id="ARBA00023136"/>
    </source>
</evidence>
<sequence>MVLLTMTVAIVEGLKKRKETETEQEETQLVEDEPSLDDAAVGRPISHGQIVDLWKNLKAAHDAEYTLERLLQGSRVYVPPPPPKPEPSDEYKALMARLRREEEERQYQRMVNPPSPTEAASRRFPATSTLAHSFAEVNKPSKTSDIGDDEVTYNEVHRQLMLVLNFLVTIFGSAATLWILARWWSTPARLFLTMGGSLVVAIAEVAIYSGYIWHLSEAKKKDTGFKEVKEVVQTWVVGPADEAASEKAAITVDSKEKLEESSNVRRRRKGPS</sequence>